<proteinExistence type="predicted"/>
<feature type="signal peptide" evidence="2">
    <location>
        <begin position="1"/>
        <end position="20"/>
    </location>
</feature>
<dbReference type="InterPro" id="IPR005197">
    <property type="entry name" value="Glyco_hydro_71"/>
</dbReference>
<comment type="caution">
    <text evidence="3">The sequence shown here is derived from an EMBL/GenBank/DDBJ whole genome shotgun (WGS) entry which is preliminary data.</text>
</comment>
<accession>A0A9W8IQZ7</accession>
<feature type="chain" id="PRO_5040876076" description="Glycoside hydrolase family 71 protein" evidence="2">
    <location>
        <begin position="21"/>
        <end position="624"/>
    </location>
</feature>
<sequence>MQSLALALYSLAVFTGLVNALAIPIRRISIPTSERPVISVGKRHYEARQESSTTSTSIIFGPSGFVVTLRPKPTETVSTTTTSTTSSSTSVSTTTSSTSTSTTTSSSATSTTSTSTSTTSTSSQQPQQTPPADGSKKWVVAHHMVGNTFPYKKEDWLEDVKLAHESGIDGFALNTGRDEWEPDRIADAYQAALESKLDFKLFLSLDMASLPCDSAENAQYLRKLVLAHVDHPNQLKYDNRAFVSTFAGENCQFGQGGVEDAWKTQFTQHPELQGKIYFVPSFFIDPARFGSFNGVMDGDFNWNSGWPIKVTTNFAKDLLNEVANRVKEESQRGGLLRKPLNQVLSTASAGGDSAEAELQEALSKFIGSTDTDTEHLNALKALSASLGKRDGEEVKPIYMAAVSPWFFTHYGANSFNKNFIFLSDQHLYSKRWESIINSRDQLDIVQVLTWNDYGESHYIGPIKGDQPDSESWTDGMDHTAWLGLTKYYATAFKTGQFPTIEKDQIYMWSRPHSATAQSPDPVPQPTNFELTEDAVWAVVLTTAPAKVTLSTSNSPDSNSQKTFDVPAGVSKLSIPITPGGIMKGVIERDGKVVVELAPTPEQFTFQGSPKNYNFNAFVASAVAN</sequence>
<name>A0A9W8IQZ7_9AGAR</name>
<evidence type="ECO:0000256" key="2">
    <source>
        <dbReference type="SAM" id="SignalP"/>
    </source>
</evidence>
<dbReference type="OrthoDB" id="3257981at2759"/>
<gene>
    <name evidence="3" type="ORF">H1R20_g15928</name>
</gene>
<reference evidence="3" key="1">
    <citation type="submission" date="2022-06" db="EMBL/GenBank/DDBJ databases">
        <title>Genome Sequence of Candolleomyces eurysporus.</title>
        <authorList>
            <person name="Buettner E."/>
        </authorList>
    </citation>
    <scope>NUCLEOTIDE SEQUENCE</scope>
    <source>
        <strain evidence="3">VTCC 930004</strain>
    </source>
</reference>
<dbReference type="CDD" id="cd11577">
    <property type="entry name" value="GH71"/>
    <property type="match status" value="1"/>
</dbReference>
<evidence type="ECO:0000313" key="3">
    <source>
        <dbReference type="EMBL" id="KAJ2921165.1"/>
    </source>
</evidence>
<keyword evidence="2" id="KW-0732">Signal</keyword>
<feature type="compositionally biased region" description="Low complexity" evidence="1">
    <location>
        <begin position="76"/>
        <end position="123"/>
    </location>
</feature>
<dbReference type="GO" id="GO:0051118">
    <property type="term" value="F:glucan endo-1,3-alpha-glucosidase activity"/>
    <property type="evidence" value="ECO:0007669"/>
    <property type="project" value="InterPro"/>
</dbReference>
<protein>
    <recommendedName>
        <fullName evidence="5">Glycoside hydrolase family 71 protein</fullName>
    </recommendedName>
</protein>
<evidence type="ECO:0000256" key="1">
    <source>
        <dbReference type="SAM" id="MobiDB-lite"/>
    </source>
</evidence>
<dbReference type="AlphaFoldDB" id="A0A9W8IQZ7"/>
<dbReference type="EMBL" id="JANBPK010001660">
    <property type="protein sequence ID" value="KAJ2921165.1"/>
    <property type="molecule type" value="Genomic_DNA"/>
</dbReference>
<feature type="region of interest" description="Disordered" evidence="1">
    <location>
        <begin position="71"/>
        <end position="135"/>
    </location>
</feature>
<keyword evidence="4" id="KW-1185">Reference proteome</keyword>
<feature type="non-terminal residue" evidence="3">
    <location>
        <position position="1"/>
    </location>
</feature>
<evidence type="ECO:0008006" key="5">
    <source>
        <dbReference type="Google" id="ProtNLM"/>
    </source>
</evidence>
<dbReference type="Gene3D" id="3.20.20.80">
    <property type="entry name" value="Glycosidases"/>
    <property type="match status" value="1"/>
</dbReference>
<dbReference type="Pfam" id="PF03659">
    <property type="entry name" value="Glyco_hydro_71"/>
    <property type="match status" value="1"/>
</dbReference>
<evidence type="ECO:0000313" key="4">
    <source>
        <dbReference type="Proteomes" id="UP001140091"/>
    </source>
</evidence>
<dbReference type="Proteomes" id="UP001140091">
    <property type="component" value="Unassembled WGS sequence"/>
</dbReference>
<organism evidence="3 4">
    <name type="scientific">Candolleomyces eurysporus</name>
    <dbReference type="NCBI Taxonomy" id="2828524"/>
    <lineage>
        <taxon>Eukaryota</taxon>
        <taxon>Fungi</taxon>
        <taxon>Dikarya</taxon>
        <taxon>Basidiomycota</taxon>
        <taxon>Agaricomycotina</taxon>
        <taxon>Agaricomycetes</taxon>
        <taxon>Agaricomycetidae</taxon>
        <taxon>Agaricales</taxon>
        <taxon>Agaricineae</taxon>
        <taxon>Psathyrellaceae</taxon>
        <taxon>Candolleomyces</taxon>
    </lineage>
</organism>